<gene>
    <name evidence="2" type="ORF">WH52_04940</name>
</gene>
<feature type="transmembrane region" description="Helical" evidence="1">
    <location>
        <begin position="470"/>
        <end position="488"/>
    </location>
</feature>
<feature type="transmembrane region" description="Helical" evidence="1">
    <location>
        <begin position="262"/>
        <end position="284"/>
    </location>
</feature>
<proteinExistence type="predicted"/>
<dbReference type="STRING" id="1635173.WH52_04940"/>
<keyword evidence="1" id="KW-1133">Transmembrane helix</keyword>
<name>A0A1Y2PGT3_9FLAO</name>
<dbReference type="AlphaFoldDB" id="A0A1Y2PGT3"/>
<dbReference type="Proteomes" id="UP000194221">
    <property type="component" value="Unassembled WGS sequence"/>
</dbReference>
<keyword evidence="1" id="KW-0472">Membrane</keyword>
<feature type="transmembrane region" description="Helical" evidence="1">
    <location>
        <begin position="237"/>
        <end position="256"/>
    </location>
</feature>
<feature type="transmembrane region" description="Helical" evidence="1">
    <location>
        <begin position="402"/>
        <end position="420"/>
    </location>
</feature>
<feature type="transmembrane region" description="Helical" evidence="1">
    <location>
        <begin position="440"/>
        <end position="463"/>
    </location>
</feature>
<accession>A0A1Y2PGT3</accession>
<sequence>MSRNTNKNIILLQKQIQHKIGVPVSVDTVVAIIESFGIRDKDVQSDYGTENIRHLAKKLFAKLTSNSEKEVKNAKEIEFISNQKEERTDFIYEAYQFFKHYVLGTSHLLAIAIQLVTIVLFGFALYVFTGFNQVQSTAVVLGVILGMILSGGFIKVIGKEISTYYYSEDLAMVKQITFYLLKKGILCIALGILFLLTVNFLFSIFPNSMMLVTSIYAFLIGVLFLVFAPLHVLKARILILISTGIATFFGILLFTYTSINIYGVHFLGLSLAIVITVVFLLFYFKRLDIKYEKKDYKLSALLYNNYNYFLYGLIINIYFFIDRILAWSSYKVSNFFFPIYYEKDYEIGMDIAIIFFLLLAGSLEYSSVSFVKLLNKEQHTTSLINSSNYSEKLFDLYLKNTSLLFITAAPIFVIVQYFIYGEYGYNHFFTIPLNPLNTQVAQAGIIGYFFMCWGMLNASYLITLKQQKKVLQLLIIATIVNIIIGFILSKLIAYDYSVYGMLIGSVVFTALSLKENIKVFKNVDYYYYASC</sequence>
<dbReference type="RefSeq" id="WP_086029826.1">
    <property type="nucleotide sequence ID" value="NZ_LAPZ01000002.1"/>
</dbReference>
<protein>
    <recommendedName>
        <fullName evidence="4">Polysaccharide biosynthesis protein C-terminal domain-containing protein</fullName>
    </recommendedName>
</protein>
<feature type="transmembrane region" description="Helical" evidence="1">
    <location>
        <begin position="179"/>
        <end position="202"/>
    </location>
</feature>
<evidence type="ECO:0000256" key="1">
    <source>
        <dbReference type="SAM" id="Phobius"/>
    </source>
</evidence>
<feature type="transmembrane region" description="Helical" evidence="1">
    <location>
        <begin position="305"/>
        <end position="327"/>
    </location>
</feature>
<keyword evidence="1" id="KW-0812">Transmembrane</keyword>
<evidence type="ECO:0000313" key="3">
    <source>
        <dbReference type="Proteomes" id="UP000194221"/>
    </source>
</evidence>
<feature type="transmembrane region" description="Helical" evidence="1">
    <location>
        <begin position="347"/>
        <end position="366"/>
    </location>
</feature>
<evidence type="ECO:0008006" key="4">
    <source>
        <dbReference type="Google" id="ProtNLM"/>
    </source>
</evidence>
<reference evidence="2 3" key="1">
    <citation type="submission" date="2015-03" db="EMBL/GenBank/DDBJ databases">
        <title>Genome sequence of Tenacibaculum sp. S2-2, isolated from intestinal microbiota of sea cucumber, Apostichopus japonicas.</title>
        <authorList>
            <person name="Shao Z."/>
            <person name="Wang L."/>
            <person name="Li X."/>
        </authorList>
    </citation>
    <scope>NUCLEOTIDE SEQUENCE [LARGE SCALE GENOMIC DNA]</scope>
    <source>
        <strain evidence="2 3">S2-2</strain>
    </source>
</reference>
<organism evidence="2 3">
    <name type="scientific">Tenacibaculum holothuriorum</name>
    <dbReference type="NCBI Taxonomy" id="1635173"/>
    <lineage>
        <taxon>Bacteria</taxon>
        <taxon>Pseudomonadati</taxon>
        <taxon>Bacteroidota</taxon>
        <taxon>Flavobacteriia</taxon>
        <taxon>Flavobacteriales</taxon>
        <taxon>Flavobacteriaceae</taxon>
        <taxon>Tenacibaculum</taxon>
    </lineage>
</organism>
<keyword evidence="3" id="KW-1185">Reference proteome</keyword>
<dbReference type="OrthoDB" id="442385at2"/>
<evidence type="ECO:0000313" key="2">
    <source>
        <dbReference type="EMBL" id="OSY89007.1"/>
    </source>
</evidence>
<dbReference type="EMBL" id="LAPZ01000002">
    <property type="protein sequence ID" value="OSY89007.1"/>
    <property type="molecule type" value="Genomic_DNA"/>
</dbReference>
<dbReference type="InParanoid" id="A0A1Y2PGT3"/>
<feature type="transmembrane region" description="Helical" evidence="1">
    <location>
        <begin position="108"/>
        <end position="128"/>
    </location>
</feature>
<feature type="transmembrane region" description="Helical" evidence="1">
    <location>
        <begin position="494"/>
        <end position="513"/>
    </location>
</feature>
<comment type="caution">
    <text evidence="2">The sequence shown here is derived from an EMBL/GenBank/DDBJ whole genome shotgun (WGS) entry which is preliminary data.</text>
</comment>
<feature type="transmembrane region" description="Helical" evidence="1">
    <location>
        <begin position="134"/>
        <end position="158"/>
    </location>
</feature>
<feature type="transmembrane region" description="Helical" evidence="1">
    <location>
        <begin position="208"/>
        <end position="230"/>
    </location>
</feature>